<evidence type="ECO:0000256" key="1">
    <source>
        <dbReference type="SAM" id="MobiDB-lite"/>
    </source>
</evidence>
<sequence length="1314" mass="149848">MPILLSYKLRSTILSLLDKDPEKRLTTTELMDLPEVRRRRTEQLLQKMKIEDQLKIEKEKEIQQKKEQEEKEKERKLKSGLTRGPPIFIKHPPPPPPAYLLKKIKKHQIMPWMKYQTDQHVYWSLNELGNGGDRSGYERYYARKNELSRMEKQVIVIEKMLDQLRAFRSWRQDIIDAFTDLSVILGASWRDILRIDRRMIKIRKMGEEARYNHDGQAKIAVERKIQHAENEIDQDKNLIGIVSRVVRKFAGPANVFEEVRDFAILETSIGDEVSQLLLRLPFNYIDEDMMDTLTELIDAGNDRVRTDTLFIKGAASAYIRLLQHPDDRLSDRALLRLESFIRDRYYIDSIQYTELESAVVDEISSSTHQLDQRRFESSSPTQFRVHQLPQLPLHKLSRAVDPQIGDIDPRPTHVYLHGLGHDGSLKLIIKELGKQQKNYNQQQGPMTWQSFATVQASFRAHRERQSLDRSQSGRSGEGAFTIRGETAAQLEAAEQRRFQLQRAGYDLSAQFWTANSIAMLFGRFRIPSFIISRVIDSCKNILHNTRLFFEEHERKERLKDKKAQLVGYRDQGTGIQKVEVIFKEGELTKKVDAEPEEGITDESIISSTDSALELLAFLAQREDTHQLIFSDHFIDDVQGLLRCVGRGYVPHMLLRLVFVLMISGNANIKHQLSNGIPIERIYSALPIDPAIQLAFTVFFSRSIDLNALLLNSLSFKSLVAAAQTYLRQNTIGDLQSVNSGLKAILLLGMVGNQGFFSQRLFQAIATRDVFAELFEIFITLIGYIGTTEGAAQFENAEFVVKKFEVAKSSQRGRLKLKVIKLPKGVVQCKYLMGIPYHAQWPTLLDYVMKVFTIIIYGATHALLAPQFAPSSSFADQAQQLAISFPSQAAVRCIDQLLQSKAIEKLIQILLYGKLPVDPDIRQRPRPPVHASAKGPSTELNAKLKDIQIRHECYDLLLLVSRCIHNNIHQHALYEAGAIAACFRVLEEAPNDLYYCDLVLRTFKNIVREERVEKTIGREHIREVQRSTEQQHVKSKQVRLLESSHSKKKSKLNEKQKKKEKKKKDKKKKDKKKKSKKKKQIDQSGSEETTSASSSSSSSTSSSSEEEDEKESKSKTKGEIADDSDALEAVEIEDGRAFLRQPPFLGGPLGLCGIRLELEQDGALKQLFVLFDNHKDRVAEIIGHVYRGVEFPAEFHPILKHLKRMFLKQPEKCQKIGNVLTNLAVTAENTKKILQSDFIALLGTVYKLGQEQITELSEGDGSTIANLLVAILRTGGQDAKNEIQKAVSVNGLLALACIWRGHDRLRVEELIRLLQ</sequence>
<dbReference type="GO" id="GO:0071011">
    <property type="term" value="C:precatalytic spliceosome"/>
    <property type="evidence" value="ECO:0007669"/>
    <property type="project" value="TreeGrafter"/>
</dbReference>
<gene>
    <name evidence="2" type="ORF">EZS28_004679</name>
</gene>
<dbReference type="PANTHER" id="PTHR46589:SF1">
    <property type="entry name" value="APOPTOTIC CHROMATIN CONDENSATION INDUCER IN THE NUCLEUS"/>
    <property type="match status" value="1"/>
</dbReference>
<feature type="compositionally biased region" description="Basic residues" evidence="1">
    <location>
        <begin position="1057"/>
        <end position="1078"/>
    </location>
</feature>
<evidence type="ECO:0000313" key="2">
    <source>
        <dbReference type="EMBL" id="KAA6399797.1"/>
    </source>
</evidence>
<dbReference type="GO" id="GO:0008380">
    <property type="term" value="P:RNA splicing"/>
    <property type="evidence" value="ECO:0007669"/>
    <property type="project" value="TreeGrafter"/>
</dbReference>
<dbReference type="GO" id="GO:0061574">
    <property type="term" value="C:ASAP complex"/>
    <property type="evidence" value="ECO:0007669"/>
    <property type="project" value="TreeGrafter"/>
</dbReference>
<evidence type="ECO:0008006" key="4">
    <source>
        <dbReference type="Google" id="ProtNLM"/>
    </source>
</evidence>
<protein>
    <recommendedName>
        <fullName evidence="4">Protein kinase domain-containing protein</fullName>
    </recommendedName>
</protein>
<feature type="compositionally biased region" description="Basic and acidic residues" evidence="1">
    <location>
        <begin position="1022"/>
        <end position="1031"/>
    </location>
</feature>
<dbReference type="Proteomes" id="UP000324800">
    <property type="component" value="Unassembled WGS sequence"/>
</dbReference>
<name>A0A5J4WXI3_9EUKA</name>
<dbReference type="GO" id="GO:0003723">
    <property type="term" value="F:RNA binding"/>
    <property type="evidence" value="ECO:0007669"/>
    <property type="project" value="TreeGrafter"/>
</dbReference>
<dbReference type="InterPro" id="IPR052793">
    <property type="entry name" value="EJC-associated_protein"/>
</dbReference>
<feature type="compositionally biased region" description="Basic and acidic residues" evidence="1">
    <location>
        <begin position="62"/>
        <end position="77"/>
    </location>
</feature>
<feature type="region of interest" description="Disordered" evidence="1">
    <location>
        <begin position="1022"/>
        <end position="1124"/>
    </location>
</feature>
<reference evidence="2 3" key="1">
    <citation type="submission" date="2019-03" db="EMBL/GenBank/DDBJ databases">
        <title>Single cell metagenomics reveals metabolic interactions within the superorganism composed of flagellate Streblomastix strix and complex community of Bacteroidetes bacteria on its surface.</title>
        <authorList>
            <person name="Treitli S.C."/>
            <person name="Kolisko M."/>
            <person name="Husnik F."/>
            <person name="Keeling P."/>
            <person name="Hampl V."/>
        </authorList>
    </citation>
    <scope>NUCLEOTIDE SEQUENCE [LARGE SCALE GENOMIC DNA]</scope>
    <source>
        <strain evidence="2">ST1C</strain>
    </source>
</reference>
<dbReference type="EMBL" id="SNRW01000680">
    <property type="protein sequence ID" value="KAA6399797.1"/>
    <property type="molecule type" value="Genomic_DNA"/>
</dbReference>
<dbReference type="PANTHER" id="PTHR46589">
    <property type="entry name" value="APOPTOTIC CHROMATIN CONDENSATION INDUCER IN THE NUCLEUS"/>
    <property type="match status" value="1"/>
</dbReference>
<dbReference type="PROSITE" id="PS50096">
    <property type="entry name" value="IQ"/>
    <property type="match status" value="1"/>
</dbReference>
<feature type="compositionally biased region" description="Basic and acidic residues" evidence="1">
    <location>
        <begin position="1109"/>
        <end position="1119"/>
    </location>
</feature>
<comment type="caution">
    <text evidence="2">The sequence shown here is derived from an EMBL/GenBank/DDBJ whole genome shotgun (WGS) entry which is preliminary data.</text>
</comment>
<accession>A0A5J4WXI3</accession>
<proteinExistence type="predicted"/>
<feature type="region of interest" description="Disordered" evidence="1">
    <location>
        <begin position="62"/>
        <end position="89"/>
    </location>
</feature>
<organism evidence="2 3">
    <name type="scientific">Streblomastix strix</name>
    <dbReference type="NCBI Taxonomy" id="222440"/>
    <lineage>
        <taxon>Eukaryota</taxon>
        <taxon>Metamonada</taxon>
        <taxon>Preaxostyla</taxon>
        <taxon>Oxymonadida</taxon>
        <taxon>Streblomastigidae</taxon>
        <taxon>Streblomastix</taxon>
    </lineage>
</organism>
<feature type="compositionally biased region" description="Low complexity" evidence="1">
    <location>
        <begin position="1083"/>
        <end position="1102"/>
    </location>
</feature>
<evidence type="ECO:0000313" key="3">
    <source>
        <dbReference type="Proteomes" id="UP000324800"/>
    </source>
</evidence>